<reference evidence="1" key="1">
    <citation type="submission" date="2021-06" db="EMBL/GenBank/DDBJ databases">
        <title>Parelaphostrongylus tenuis whole genome reference sequence.</title>
        <authorList>
            <person name="Garwood T.J."/>
            <person name="Larsen P.A."/>
            <person name="Fountain-Jones N.M."/>
            <person name="Garbe J.R."/>
            <person name="Macchietto M.G."/>
            <person name="Kania S.A."/>
            <person name="Gerhold R.W."/>
            <person name="Richards J.E."/>
            <person name="Wolf T.M."/>
        </authorList>
    </citation>
    <scope>NUCLEOTIDE SEQUENCE</scope>
    <source>
        <strain evidence="1">MNPRO001-30</strain>
        <tissue evidence="1">Meninges</tissue>
    </source>
</reference>
<accession>A0AAD5MGJ5</accession>
<name>A0AAD5MGJ5_PARTN</name>
<protein>
    <submittedName>
        <fullName evidence="1">Uncharacterized protein</fullName>
    </submittedName>
</protein>
<dbReference type="EMBL" id="JAHQIW010003307">
    <property type="protein sequence ID" value="KAJ1358155.1"/>
    <property type="molecule type" value="Genomic_DNA"/>
</dbReference>
<keyword evidence="2" id="KW-1185">Reference proteome</keyword>
<dbReference type="AlphaFoldDB" id="A0AAD5MGJ5"/>
<sequence>MLAYEIVMMLGELNANHSRLITTVETATDRTTSKSAANRNIHRKKVRCAFGGIRKASSTTCSRNPVKRYRQHFINNN</sequence>
<evidence type="ECO:0000313" key="2">
    <source>
        <dbReference type="Proteomes" id="UP001196413"/>
    </source>
</evidence>
<evidence type="ECO:0000313" key="1">
    <source>
        <dbReference type="EMBL" id="KAJ1358155.1"/>
    </source>
</evidence>
<comment type="caution">
    <text evidence="1">The sequence shown here is derived from an EMBL/GenBank/DDBJ whole genome shotgun (WGS) entry which is preliminary data.</text>
</comment>
<organism evidence="1 2">
    <name type="scientific">Parelaphostrongylus tenuis</name>
    <name type="common">Meningeal worm</name>
    <dbReference type="NCBI Taxonomy" id="148309"/>
    <lineage>
        <taxon>Eukaryota</taxon>
        <taxon>Metazoa</taxon>
        <taxon>Ecdysozoa</taxon>
        <taxon>Nematoda</taxon>
        <taxon>Chromadorea</taxon>
        <taxon>Rhabditida</taxon>
        <taxon>Rhabditina</taxon>
        <taxon>Rhabditomorpha</taxon>
        <taxon>Strongyloidea</taxon>
        <taxon>Metastrongylidae</taxon>
        <taxon>Parelaphostrongylus</taxon>
    </lineage>
</organism>
<dbReference type="Proteomes" id="UP001196413">
    <property type="component" value="Unassembled WGS sequence"/>
</dbReference>
<gene>
    <name evidence="1" type="ORF">KIN20_016482</name>
</gene>
<proteinExistence type="predicted"/>